<dbReference type="OrthoDB" id="1933717at2759"/>
<name>W2RVV4_CYPE1</name>
<dbReference type="SUPFAM" id="SSF51735">
    <property type="entry name" value="NAD(P)-binding Rossmann-fold domains"/>
    <property type="match status" value="1"/>
</dbReference>
<dbReference type="EMBL" id="KB822720">
    <property type="protein sequence ID" value="ETN40435.1"/>
    <property type="molecule type" value="Genomic_DNA"/>
</dbReference>
<dbReference type="HOGENOM" id="CLU_010194_8_2_1"/>
<reference evidence="3 4" key="1">
    <citation type="submission" date="2013-03" db="EMBL/GenBank/DDBJ databases">
        <title>The Genome Sequence of Phialophora europaea CBS 101466.</title>
        <authorList>
            <consortium name="The Broad Institute Genomics Platform"/>
            <person name="Cuomo C."/>
            <person name="de Hoog S."/>
            <person name="Gorbushina A."/>
            <person name="Walker B."/>
            <person name="Young S.K."/>
            <person name="Zeng Q."/>
            <person name="Gargeya S."/>
            <person name="Fitzgerald M."/>
            <person name="Haas B."/>
            <person name="Abouelleil A."/>
            <person name="Allen A.W."/>
            <person name="Alvarado L."/>
            <person name="Arachchi H.M."/>
            <person name="Berlin A.M."/>
            <person name="Chapman S.B."/>
            <person name="Gainer-Dewar J."/>
            <person name="Goldberg J."/>
            <person name="Griggs A."/>
            <person name="Gujja S."/>
            <person name="Hansen M."/>
            <person name="Howarth C."/>
            <person name="Imamovic A."/>
            <person name="Ireland A."/>
            <person name="Larimer J."/>
            <person name="McCowan C."/>
            <person name="Murphy C."/>
            <person name="Pearson M."/>
            <person name="Poon T.W."/>
            <person name="Priest M."/>
            <person name="Roberts A."/>
            <person name="Saif S."/>
            <person name="Shea T."/>
            <person name="Sisk P."/>
            <person name="Sykes S."/>
            <person name="Wortman J."/>
            <person name="Nusbaum C."/>
            <person name="Birren B."/>
        </authorList>
    </citation>
    <scope>NUCLEOTIDE SEQUENCE [LARGE SCALE GENOMIC DNA]</scope>
    <source>
        <strain evidence="3 4">CBS 101466</strain>
    </source>
</reference>
<dbReference type="PRINTS" id="PR00081">
    <property type="entry name" value="GDHRDH"/>
</dbReference>
<dbReference type="PANTHER" id="PTHR42901">
    <property type="entry name" value="ALCOHOL DEHYDROGENASE"/>
    <property type="match status" value="1"/>
</dbReference>
<dbReference type="Proteomes" id="UP000030752">
    <property type="component" value="Unassembled WGS sequence"/>
</dbReference>
<evidence type="ECO:0000313" key="4">
    <source>
        <dbReference type="Proteomes" id="UP000030752"/>
    </source>
</evidence>
<evidence type="ECO:0000313" key="3">
    <source>
        <dbReference type="EMBL" id="ETN40435.1"/>
    </source>
</evidence>
<dbReference type="RefSeq" id="XP_008717278.1">
    <property type="nucleotide sequence ID" value="XM_008719056.1"/>
</dbReference>
<sequence length="285" mass="30214">MAYTFTKTWHTKPYPFISSTRPELSTKGKNVVITGGGSGIGKAVAVAFAQAGAKSISVIGRRADVLAAAERDIASAATSNDITILSATADLVDREQTFAAFESLAQRVGKLDVLVANVGAYLDWGHMATYSASTLMKSLELNVVTTLHASQAFLSFAAPGPVLLHTTSDMACMPAKEPWHGSGAYSVGKAAALKMMDYIAAENPHVRVVNVQPGWIPTDLTGHTEAAPDSATLPGSFYVWLASAEAAFLKGKVVWANWDTHELMQMKEDIAGSDQLTWSVTGVPL</sequence>
<dbReference type="eggNOG" id="KOG0725">
    <property type="taxonomic scope" value="Eukaryota"/>
</dbReference>
<dbReference type="VEuPathDB" id="FungiDB:HMPREF1541_04712"/>
<dbReference type="Pfam" id="PF00106">
    <property type="entry name" value="adh_short"/>
    <property type="match status" value="1"/>
</dbReference>
<evidence type="ECO:0000256" key="1">
    <source>
        <dbReference type="ARBA" id="ARBA00006484"/>
    </source>
</evidence>
<dbReference type="InParanoid" id="W2RVV4"/>
<dbReference type="GeneID" id="19972051"/>
<dbReference type="InterPro" id="IPR036291">
    <property type="entry name" value="NAD(P)-bd_dom_sf"/>
</dbReference>
<dbReference type="CDD" id="cd05233">
    <property type="entry name" value="SDR_c"/>
    <property type="match status" value="1"/>
</dbReference>
<comment type="similarity">
    <text evidence="1">Belongs to the short-chain dehydrogenases/reductases (SDR) family.</text>
</comment>
<proteinExistence type="inferred from homology"/>
<organism evidence="3 4">
    <name type="scientific">Cyphellophora europaea (strain CBS 101466)</name>
    <name type="common">Phialophora europaea</name>
    <dbReference type="NCBI Taxonomy" id="1220924"/>
    <lineage>
        <taxon>Eukaryota</taxon>
        <taxon>Fungi</taxon>
        <taxon>Dikarya</taxon>
        <taxon>Ascomycota</taxon>
        <taxon>Pezizomycotina</taxon>
        <taxon>Eurotiomycetes</taxon>
        <taxon>Chaetothyriomycetidae</taxon>
        <taxon>Chaetothyriales</taxon>
        <taxon>Cyphellophoraceae</taxon>
        <taxon>Cyphellophora</taxon>
    </lineage>
</organism>
<dbReference type="PANTHER" id="PTHR42901:SF1">
    <property type="entry name" value="ALCOHOL DEHYDROGENASE"/>
    <property type="match status" value="1"/>
</dbReference>
<evidence type="ECO:0000256" key="2">
    <source>
        <dbReference type="ARBA" id="ARBA00023002"/>
    </source>
</evidence>
<dbReference type="Gene3D" id="3.40.50.720">
    <property type="entry name" value="NAD(P)-binding Rossmann-like Domain"/>
    <property type="match status" value="1"/>
</dbReference>
<dbReference type="GO" id="GO:0016491">
    <property type="term" value="F:oxidoreductase activity"/>
    <property type="evidence" value="ECO:0007669"/>
    <property type="project" value="UniProtKB-KW"/>
</dbReference>
<accession>W2RVV4</accession>
<gene>
    <name evidence="3" type="ORF">HMPREF1541_04712</name>
</gene>
<dbReference type="InterPro" id="IPR002347">
    <property type="entry name" value="SDR_fam"/>
</dbReference>
<protein>
    <submittedName>
        <fullName evidence="3">Uncharacterized protein</fullName>
    </submittedName>
</protein>
<keyword evidence="4" id="KW-1185">Reference proteome</keyword>
<dbReference type="AlphaFoldDB" id="W2RVV4"/>
<dbReference type="STRING" id="1220924.W2RVV4"/>
<keyword evidence="2" id="KW-0560">Oxidoreductase</keyword>